<dbReference type="Proteomes" id="UP000663852">
    <property type="component" value="Unassembled WGS sequence"/>
</dbReference>
<dbReference type="Pfam" id="PF02225">
    <property type="entry name" value="PA"/>
    <property type="match status" value="1"/>
</dbReference>
<dbReference type="InterPro" id="IPR046450">
    <property type="entry name" value="PA_dom_sf"/>
</dbReference>
<dbReference type="Gene3D" id="3.40.630.10">
    <property type="entry name" value="Zn peptidases"/>
    <property type="match status" value="1"/>
</dbReference>
<evidence type="ECO:0000313" key="6">
    <source>
        <dbReference type="EMBL" id="CAF1094220.1"/>
    </source>
</evidence>
<evidence type="ECO:0000259" key="5">
    <source>
        <dbReference type="Pfam" id="PF04389"/>
    </source>
</evidence>
<protein>
    <recommendedName>
        <fullName evidence="10">Peptide hydrolase</fullName>
    </recommendedName>
</protein>
<keyword evidence="3" id="KW-0472">Membrane</keyword>
<keyword evidence="8" id="KW-1185">Reference proteome</keyword>
<sequence>MATNGSTKLRLLITLGVVGLFGIITFALVAAILGTLNKRLGAVDGKLLAIAARSLATLSTVITTTPNHNLSLVTSINVTDVLKHLHELQSIADRANGTRAINTRGFNETLQYIKYTLSRKTNFTIIEDSFPVRDFALNSEPVFISSVNGTIKTYTFSLDLTEADFLYAKYSTGSNITDINYVSVIPNGGCNETDWRNVTPGRIALIKKEGDCSSRQRISRAIKYNATGILFYNNGRSSDDLAPIKITLSQDNILPVLFLSHKVGQDLVDAILNQPSNVTVQLGIDVKSLPAFPVGNICAHTSSGNATQTILVGSHADSVPEGPGINDNGSGVAANLALAIALAELYNTTVYPKYKYRIRFCWWGAEEVGYLGSSYHVRKAKNATAAGERLVDYLINLNYDMIASPNFIFGVYHNQTARKGIPSKAIHGIDKVSDLFREWFDAQNLPWTATNLDGRTDYRPFLAEGIVVGGLFSGAEDVKTVEERNRYDHFLGQGMGGLADSVCDPCYHKACDSVQNVNIFALDKMVHAAAYVLEKLGEESDLQGWLYPN</sequence>
<dbReference type="EMBL" id="CAJNOJ010000095">
    <property type="protein sequence ID" value="CAF1094220.1"/>
    <property type="molecule type" value="Genomic_DNA"/>
</dbReference>
<dbReference type="SUPFAM" id="SSF53187">
    <property type="entry name" value="Zn-dependent exopeptidases"/>
    <property type="match status" value="1"/>
</dbReference>
<evidence type="ECO:0000313" key="7">
    <source>
        <dbReference type="EMBL" id="CAF1357268.1"/>
    </source>
</evidence>
<dbReference type="Proteomes" id="UP000663828">
    <property type="component" value="Unassembled WGS sequence"/>
</dbReference>
<name>A0A814NIR5_ADIRI</name>
<dbReference type="GO" id="GO:0006508">
    <property type="term" value="P:proteolysis"/>
    <property type="evidence" value="ECO:0007669"/>
    <property type="project" value="InterPro"/>
</dbReference>
<dbReference type="EMBL" id="CAJNOR010002923">
    <property type="protein sequence ID" value="CAF1357268.1"/>
    <property type="molecule type" value="Genomic_DNA"/>
</dbReference>
<evidence type="ECO:0000256" key="3">
    <source>
        <dbReference type="SAM" id="Phobius"/>
    </source>
</evidence>
<dbReference type="InterPro" id="IPR045175">
    <property type="entry name" value="M28_fam"/>
</dbReference>
<evidence type="ECO:0000313" key="9">
    <source>
        <dbReference type="Proteomes" id="UP000663852"/>
    </source>
</evidence>
<evidence type="ECO:0000313" key="8">
    <source>
        <dbReference type="Proteomes" id="UP000663828"/>
    </source>
</evidence>
<gene>
    <name evidence="6" type="ORF">EDS130_LOCUS19645</name>
    <name evidence="7" type="ORF">XAT740_LOCUS31813</name>
</gene>
<feature type="domain" description="Peptidase M28" evidence="5">
    <location>
        <begin position="296"/>
        <end position="532"/>
    </location>
</feature>
<comment type="caution">
    <text evidence="6">The sequence shown here is derived from an EMBL/GenBank/DDBJ whole genome shotgun (WGS) entry which is preliminary data.</text>
</comment>
<reference evidence="6" key="1">
    <citation type="submission" date="2021-02" db="EMBL/GenBank/DDBJ databases">
        <authorList>
            <person name="Nowell W R."/>
        </authorList>
    </citation>
    <scope>NUCLEOTIDE SEQUENCE</scope>
</reference>
<evidence type="ECO:0000259" key="4">
    <source>
        <dbReference type="Pfam" id="PF02225"/>
    </source>
</evidence>
<comment type="cofactor">
    <cofactor evidence="1">
        <name>Zn(2+)</name>
        <dbReference type="ChEBI" id="CHEBI:29105"/>
    </cofactor>
</comment>
<evidence type="ECO:0008006" key="10">
    <source>
        <dbReference type="Google" id="ProtNLM"/>
    </source>
</evidence>
<dbReference type="PANTHER" id="PTHR12147">
    <property type="entry name" value="METALLOPEPTIDASE M28 FAMILY MEMBER"/>
    <property type="match status" value="1"/>
</dbReference>
<dbReference type="InterPro" id="IPR007484">
    <property type="entry name" value="Peptidase_M28"/>
</dbReference>
<dbReference type="Pfam" id="PF04389">
    <property type="entry name" value="Peptidase_M28"/>
    <property type="match status" value="1"/>
</dbReference>
<evidence type="ECO:0000256" key="2">
    <source>
        <dbReference type="ARBA" id="ARBA00005634"/>
    </source>
</evidence>
<keyword evidence="3" id="KW-1133">Transmembrane helix</keyword>
<keyword evidence="3" id="KW-0812">Transmembrane</keyword>
<dbReference type="OrthoDB" id="10013407at2759"/>
<organism evidence="6 9">
    <name type="scientific">Adineta ricciae</name>
    <name type="common">Rotifer</name>
    <dbReference type="NCBI Taxonomy" id="249248"/>
    <lineage>
        <taxon>Eukaryota</taxon>
        <taxon>Metazoa</taxon>
        <taxon>Spiralia</taxon>
        <taxon>Gnathifera</taxon>
        <taxon>Rotifera</taxon>
        <taxon>Eurotatoria</taxon>
        <taxon>Bdelloidea</taxon>
        <taxon>Adinetida</taxon>
        <taxon>Adinetidae</taxon>
        <taxon>Adineta</taxon>
    </lineage>
</organism>
<dbReference type="PANTHER" id="PTHR12147:SF26">
    <property type="entry name" value="PEPTIDASE M28 DOMAIN-CONTAINING PROTEIN"/>
    <property type="match status" value="1"/>
</dbReference>
<feature type="domain" description="PA" evidence="4">
    <location>
        <begin position="184"/>
        <end position="267"/>
    </location>
</feature>
<dbReference type="AlphaFoldDB" id="A0A814NIR5"/>
<comment type="similarity">
    <text evidence="2">Belongs to the peptidase M28 family. M28B subfamily.</text>
</comment>
<dbReference type="InterPro" id="IPR003137">
    <property type="entry name" value="PA_domain"/>
</dbReference>
<dbReference type="GO" id="GO:0008235">
    <property type="term" value="F:metalloexopeptidase activity"/>
    <property type="evidence" value="ECO:0007669"/>
    <property type="project" value="InterPro"/>
</dbReference>
<evidence type="ECO:0000256" key="1">
    <source>
        <dbReference type="ARBA" id="ARBA00001947"/>
    </source>
</evidence>
<accession>A0A814NIR5</accession>
<feature type="transmembrane region" description="Helical" evidence="3">
    <location>
        <begin position="12"/>
        <end position="33"/>
    </location>
</feature>
<proteinExistence type="inferred from homology"/>
<dbReference type="SUPFAM" id="SSF52025">
    <property type="entry name" value="PA domain"/>
    <property type="match status" value="1"/>
</dbReference>